<dbReference type="GO" id="GO:0004315">
    <property type="term" value="F:3-oxoacyl-[acyl-carrier-protein] synthase activity"/>
    <property type="evidence" value="ECO:0007669"/>
    <property type="project" value="InterPro"/>
</dbReference>
<dbReference type="Pfam" id="PF08545">
    <property type="entry name" value="ACP_syn_III"/>
    <property type="match status" value="1"/>
</dbReference>
<dbReference type="InterPro" id="IPR013747">
    <property type="entry name" value="ACP_syn_III_C"/>
</dbReference>
<evidence type="ECO:0000256" key="6">
    <source>
        <dbReference type="ARBA" id="ARBA00023098"/>
    </source>
</evidence>
<feature type="domain" description="Beta-ketoacyl-[acyl-carrier-protein] synthase III N-terminal" evidence="9">
    <location>
        <begin position="119"/>
        <end position="195"/>
    </location>
</feature>
<dbReference type="CDD" id="cd00830">
    <property type="entry name" value="KAS_III"/>
    <property type="match status" value="1"/>
</dbReference>
<keyword evidence="6" id="KW-0443">Lipid metabolism</keyword>
<dbReference type="HAMAP" id="MF_01815">
    <property type="entry name" value="FabH"/>
    <property type="match status" value="1"/>
</dbReference>
<dbReference type="InterPro" id="IPR004655">
    <property type="entry name" value="FabH"/>
</dbReference>
<keyword evidence="4" id="KW-0808">Transferase</keyword>
<feature type="domain" description="Beta-ketoacyl-[acyl-carrier-protein] synthase III C-terminal" evidence="8">
    <location>
        <begin position="251"/>
        <end position="340"/>
    </location>
</feature>
<sequence length="345" mass="36844">MPHLAKSIASKTGSESQILSVGSYRPKRIVHNDEVAIRIDSSDEWIQQRTGIESRRFADATETVLDMATWAAEDALAKAKLSITDIDTIIVATITFPFQAPSAATAILQRLGHPKAAAFDINAACAGFSYGVAMAHDFIKSGTSKTVLVIGAEKISDFTDPDDRATAFIFADGAGAVVIGACSEAGIGPVEWGSDADARDAIQMNPSWIEVRDVETQLTKAGSKWPNISQEGQKVFRWAVFSMSKAALKALESAGLTVNDIDAFIPHQANVRIIETMAKEMQMPESVVIADDIRKNGNTSAASIPLAMDALLEKHPELHGKLALLIGYGAGLVYAGQVVKLPPKP</sequence>
<evidence type="ECO:0000256" key="1">
    <source>
        <dbReference type="ARBA" id="ARBA00005189"/>
    </source>
</evidence>
<protein>
    <submittedName>
        <fullName evidence="10">Unannotated protein</fullName>
    </submittedName>
</protein>
<evidence type="ECO:0000259" key="8">
    <source>
        <dbReference type="Pfam" id="PF08541"/>
    </source>
</evidence>
<evidence type="ECO:0000259" key="9">
    <source>
        <dbReference type="Pfam" id="PF08545"/>
    </source>
</evidence>
<keyword evidence="3" id="KW-0444">Lipid biosynthesis</keyword>
<gene>
    <name evidence="10" type="ORF">UFOPK4180_00568</name>
</gene>
<dbReference type="PANTHER" id="PTHR43091:SF1">
    <property type="entry name" value="BETA-KETOACYL-[ACYL-CARRIER-PROTEIN] SYNTHASE III, CHLOROPLASTIC"/>
    <property type="match status" value="1"/>
</dbReference>
<reference evidence="10" key="1">
    <citation type="submission" date="2020-05" db="EMBL/GenBank/DDBJ databases">
        <authorList>
            <person name="Chiriac C."/>
            <person name="Salcher M."/>
            <person name="Ghai R."/>
            <person name="Kavagutti S V."/>
        </authorList>
    </citation>
    <scope>NUCLEOTIDE SEQUENCE</scope>
</reference>
<name>A0A6J6AE32_9ZZZZ</name>
<evidence type="ECO:0000256" key="4">
    <source>
        <dbReference type="ARBA" id="ARBA00022679"/>
    </source>
</evidence>
<dbReference type="AlphaFoldDB" id="A0A6J6AE32"/>
<dbReference type="PANTHER" id="PTHR43091">
    <property type="entry name" value="3-OXOACYL-[ACYL-CARRIER-PROTEIN] SYNTHASE"/>
    <property type="match status" value="1"/>
</dbReference>
<dbReference type="EMBL" id="CAESPC010000078">
    <property type="protein sequence ID" value="CAB4366971.1"/>
    <property type="molecule type" value="Genomic_DNA"/>
</dbReference>
<comment type="pathway">
    <text evidence="1">Lipid metabolism.</text>
</comment>
<evidence type="ECO:0000313" key="10">
    <source>
        <dbReference type="EMBL" id="CAB4366971.1"/>
    </source>
</evidence>
<evidence type="ECO:0000256" key="3">
    <source>
        <dbReference type="ARBA" id="ARBA00022516"/>
    </source>
</evidence>
<dbReference type="InterPro" id="IPR016039">
    <property type="entry name" value="Thiolase-like"/>
</dbReference>
<dbReference type="NCBIfam" id="NF006829">
    <property type="entry name" value="PRK09352.1"/>
    <property type="match status" value="1"/>
</dbReference>
<evidence type="ECO:0000256" key="7">
    <source>
        <dbReference type="ARBA" id="ARBA00023160"/>
    </source>
</evidence>
<dbReference type="NCBIfam" id="TIGR00747">
    <property type="entry name" value="fabH"/>
    <property type="match status" value="1"/>
</dbReference>
<evidence type="ECO:0000256" key="2">
    <source>
        <dbReference type="ARBA" id="ARBA00008642"/>
    </source>
</evidence>
<comment type="similarity">
    <text evidence="2">Belongs to the thiolase-like superfamily. FabH family.</text>
</comment>
<accession>A0A6J6AE32</accession>
<keyword evidence="5" id="KW-0276">Fatty acid metabolism</keyword>
<organism evidence="10">
    <name type="scientific">freshwater metagenome</name>
    <dbReference type="NCBI Taxonomy" id="449393"/>
    <lineage>
        <taxon>unclassified sequences</taxon>
        <taxon>metagenomes</taxon>
        <taxon>ecological metagenomes</taxon>
    </lineage>
</organism>
<dbReference type="InterPro" id="IPR013751">
    <property type="entry name" value="ACP_syn_III_N"/>
</dbReference>
<dbReference type="Pfam" id="PF08541">
    <property type="entry name" value="ACP_syn_III_C"/>
    <property type="match status" value="1"/>
</dbReference>
<evidence type="ECO:0000256" key="5">
    <source>
        <dbReference type="ARBA" id="ARBA00022832"/>
    </source>
</evidence>
<dbReference type="SUPFAM" id="SSF53901">
    <property type="entry name" value="Thiolase-like"/>
    <property type="match status" value="1"/>
</dbReference>
<keyword evidence="7" id="KW-0275">Fatty acid biosynthesis</keyword>
<proteinExistence type="inferred from homology"/>
<dbReference type="Gene3D" id="3.40.47.10">
    <property type="match status" value="2"/>
</dbReference>
<dbReference type="GO" id="GO:0006633">
    <property type="term" value="P:fatty acid biosynthetic process"/>
    <property type="evidence" value="ECO:0007669"/>
    <property type="project" value="UniProtKB-KW"/>
</dbReference>